<comment type="caution">
    <text evidence="2">The sequence shown here is derived from an EMBL/GenBank/DDBJ whole genome shotgun (WGS) entry which is preliminary data.</text>
</comment>
<evidence type="ECO:0000313" key="3">
    <source>
        <dbReference type="Proteomes" id="UP000077202"/>
    </source>
</evidence>
<keyword evidence="3" id="KW-1185">Reference proteome</keyword>
<feature type="region of interest" description="Disordered" evidence="1">
    <location>
        <begin position="64"/>
        <end position="88"/>
    </location>
</feature>
<dbReference type="EMBL" id="LVLJ01001507">
    <property type="protein sequence ID" value="OAE29190.1"/>
    <property type="molecule type" value="Genomic_DNA"/>
</dbReference>
<proteinExistence type="predicted"/>
<gene>
    <name evidence="2" type="ORF">AXG93_2789s1000</name>
</gene>
<feature type="compositionally biased region" description="Basic and acidic residues" evidence="1">
    <location>
        <begin position="148"/>
        <end position="172"/>
    </location>
</feature>
<evidence type="ECO:0000313" key="2">
    <source>
        <dbReference type="EMBL" id="OAE29190.1"/>
    </source>
</evidence>
<dbReference type="Proteomes" id="UP000077202">
    <property type="component" value="Unassembled WGS sequence"/>
</dbReference>
<protein>
    <submittedName>
        <fullName evidence="2">Uncharacterized protein</fullName>
    </submittedName>
</protein>
<reference evidence="2" key="1">
    <citation type="submission" date="2016-03" db="EMBL/GenBank/DDBJ databases">
        <title>Mechanisms controlling the formation of the plant cell surface in tip-growing cells are functionally conserved among land plants.</title>
        <authorList>
            <person name="Honkanen S."/>
            <person name="Jones V.A."/>
            <person name="Morieri G."/>
            <person name="Champion C."/>
            <person name="Hetherington A.J."/>
            <person name="Kelly S."/>
            <person name="Saint-Marcoux D."/>
            <person name="Proust H."/>
            <person name="Prescott H."/>
            <person name="Dolan L."/>
        </authorList>
    </citation>
    <scope>NUCLEOTIDE SEQUENCE [LARGE SCALE GENOMIC DNA]</scope>
    <source>
        <tissue evidence="2">Whole gametophyte</tissue>
    </source>
</reference>
<organism evidence="2 3">
    <name type="scientific">Marchantia polymorpha subsp. ruderalis</name>
    <dbReference type="NCBI Taxonomy" id="1480154"/>
    <lineage>
        <taxon>Eukaryota</taxon>
        <taxon>Viridiplantae</taxon>
        <taxon>Streptophyta</taxon>
        <taxon>Embryophyta</taxon>
        <taxon>Marchantiophyta</taxon>
        <taxon>Marchantiopsida</taxon>
        <taxon>Marchantiidae</taxon>
        <taxon>Marchantiales</taxon>
        <taxon>Marchantiaceae</taxon>
        <taxon>Marchantia</taxon>
    </lineage>
</organism>
<feature type="compositionally biased region" description="Basic and acidic residues" evidence="1">
    <location>
        <begin position="125"/>
        <end position="139"/>
    </location>
</feature>
<feature type="region of interest" description="Disordered" evidence="1">
    <location>
        <begin position="118"/>
        <end position="172"/>
    </location>
</feature>
<sequence length="172" mass="19952">MEEEEALHEEEQIYIQQGRQKLQEDFHEQGMVDEELVDQYGSSLGEQVEFFYEESPNLVYQISAGPRNLHGRPTPSLARPADQNSGAGAASRLAMIVCYNRRTKTPRADEHCYKVTTRSMRRKEKKEQHMKAKKTKQEISKSGVSPEQDSHYKTDHPKLFFPKINEEVKKQL</sequence>
<accession>A0A176W7Y3</accession>
<evidence type="ECO:0000256" key="1">
    <source>
        <dbReference type="SAM" id="MobiDB-lite"/>
    </source>
</evidence>
<name>A0A176W7Y3_MARPO</name>
<dbReference type="AlphaFoldDB" id="A0A176W7Y3"/>